<dbReference type="InterPro" id="IPR008201">
    <property type="entry name" value="HepT-like"/>
</dbReference>
<evidence type="ECO:0000313" key="6">
    <source>
        <dbReference type="EMBL" id="OFV68300.1"/>
    </source>
</evidence>
<evidence type="ECO:0000313" key="7">
    <source>
        <dbReference type="Proteomes" id="UP000186940"/>
    </source>
</evidence>
<dbReference type="Pfam" id="PF01934">
    <property type="entry name" value="HepT-like"/>
    <property type="match status" value="1"/>
</dbReference>
<keyword evidence="4" id="KW-0547">Nucleotide-binding</keyword>
<keyword evidence="5" id="KW-0378">Hydrolase</keyword>
<dbReference type="EMBL" id="LYOS01000002">
    <property type="protein sequence ID" value="OFV68300.1"/>
    <property type="molecule type" value="Genomic_DNA"/>
</dbReference>
<evidence type="ECO:0000256" key="1">
    <source>
        <dbReference type="ARBA" id="ARBA00022553"/>
    </source>
</evidence>
<sequence>MAGMRDKVIHGYFGVDIKVVWDTVTKRIPGLKPLVEKMLEELEEK</sequence>
<protein>
    <submittedName>
        <fullName evidence="6">Protein containing DUF86</fullName>
    </submittedName>
</protein>
<dbReference type="GO" id="GO:0000166">
    <property type="term" value="F:nucleotide binding"/>
    <property type="evidence" value="ECO:0007669"/>
    <property type="project" value="UniProtKB-KW"/>
</dbReference>
<gene>
    <name evidence="6" type="ORF">SCAL_000940</name>
</gene>
<name>A0A1F2PA79_9EURY</name>
<evidence type="ECO:0000256" key="2">
    <source>
        <dbReference type="ARBA" id="ARBA00022649"/>
    </source>
</evidence>
<evidence type="ECO:0000256" key="3">
    <source>
        <dbReference type="ARBA" id="ARBA00022722"/>
    </source>
</evidence>
<evidence type="ECO:0000256" key="5">
    <source>
        <dbReference type="ARBA" id="ARBA00022801"/>
    </source>
</evidence>
<keyword evidence="3" id="KW-0540">Nuclease</keyword>
<dbReference type="GO" id="GO:0004540">
    <property type="term" value="F:RNA nuclease activity"/>
    <property type="evidence" value="ECO:0007669"/>
    <property type="project" value="InterPro"/>
</dbReference>
<dbReference type="GO" id="GO:0110001">
    <property type="term" value="C:toxin-antitoxin complex"/>
    <property type="evidence" value="ECO:0007669"/>
    <property type="project" value="InterPro"/>
</dbReference>
<dbReference type="PANTHER" id="PTHR34139">
    <property type="entry name" value="UPF0331 PROTEIN MJ0127"/>
    <property type="match status" value="1"/>
</dbReference>
<comment type="caution">
    <text evidence="6">The sequence shown here is derived from an EMBL/GenBank/DDBJ whole genome shotgun (WGS) entry which is preliminary data.</text>
</comment>
<dbReference type="PATRIC" id="fig|1838285.3.peg.952"/>
<dbReference type="Proteomes" id="UP000186940">
    <property type="component" value="Unassembled WGS sequence"/>
</dbReference>
<accession>A0A1F2PA79</accession>
<keyword evidence="2" id="KW-1277">Toxin-antitoxin system</keyword>
<dbReference type="InterPro" id="IPR051813">
    <property type="entry name" value="HepT_RNase_toxin"/>
</dbReference>
<proteinExistence type="predicted"/>
<dbReference type="PANTHER" id="PTHR34139:SF1">
    <property type="entry name" value="RNASE MJ1380-RELATED"/>
    <property type="match status" value="1"/>
</dbReference>
<dbReference type="AlphaFoldDB" id="A0A1F2PA79"/>
<reference evidence="6" key="1">
    <citation type="submission" date="2016-05" db="EMBL/GenBank/DDBJ databases">
        <title>Microbial consortia oxidize butane by reversing methanogenesis.</title>
        <authorList>
            <person name="Laso-Perez R."/>
            <person name="Richter M."/>
            <person name="Wegener G."/>
            <person name="Musat F."/>
        </authorList>
    </citation>
    <scope>NUCLEOTIDE SEQUENCE [LARGE SCALE GENOMIC DNA]</scope>
    <source>
        <strain evidence="6">BOX2</strain>
    </source>
</reference>
<keyword evidence="1" id="KW-0597">Phosphoprotein</keyword>
<dbReference type="GO" id="GO:0016787">
    <property type="term" value="F:hydrolase activity"/>
    <property type="evidence" value="ECO:0007669"/>
    <property type="project" value="UniProtKB-KW"/>
</dbReference>
<dbReference type="STRING" id="1838285.SCAL_000940"/>
<keyword evidence="7" id="KW-1185">Reference proteome</keyword>
<organism evidence="6 7">
    <name type="scientific">Candidatus Syntropharchaeum caldarium</name>
    <dbReference type="NCBI Taxonomy" id="1838285"/>
    <lineage>
        <taxon>Archaea</taxon>
        <taxon>Methanobacteriati</taxon>
        <taxon>Methanobacteriota</taxon>
        <taxon>Stenosarchaea group</taxon>
        <taxon>Methanomicrobia</taxon>
        <taxon>Methanosarcinales</taxon>
        <taxon>ANME-2 cluster</taxon>
        <taxon>Candidatus Syntropharchaeum</taxon>
    </lineage>
</organism>
<evidence type="ECO:0000256" key="4">
    <source>
        <dbReference type="ARBA" id="ARBA00022741"/>
    </source>
</evidence>